<dbReference type="Pfam" id="PF00179">
    <property type="entry name" value="UQ_con"/>
    <property type="match status" value="1"/>
</dbReference>
<dbReference type="InterPro" id="IPR000608">
    <property type="entry name" value="UBC"/>
</dbReference>
<evidence type="ECO:0000313" key="8">
    <source>
        <dbReference type="Proteomes" id="UP000605846"/>
    </source>
</evidence>
<evidence type="ECO:0000256" key="5">
    <source>
        <dbReference type="ARBA" id="ARBA00022840"/>
    </source>
</evidence>
<keyword evidence="3" id="KW-0547">Nucleotide-binding</keyword>
<dbReference type="PANTHER" id="PTHR24067">
    <property type="entry name" value="UBIQUITIN-CONJUGATING ENZYME E2"/>
    <property type="match status" value="1"/>
</dbReference>
<keyword evidence="2" id="KW-0808">Transferase</keyword>
<sequence>MALKRIQRELGDIIRNPTPGIVVTAEENDVFRWKGLLSGPENSPYKGGTFKLDIVFSADYPFKPPTIKFMTKIYHPNIDDDGAICMDLLKADVWKPANRVIQILEALIILLEEPNPDDALVGSIAEVYNSNRAKFRKLAKEYVDKFASSQTA</sequence>
<accession>A0A8H7BXT4</accession>
<name>A0A8H7BXT4_9FUNG</name>
<dbReference type="GO" id="GO:0061631">
    <property type="term" value="F:ubiquitin conjugating enzyme activity"/>
    <property type="evidence" value="ECO:0007669"/>
    <property type="project" value="UniProtKB-EC"/>
</dbReference>
<keyword evidence="5" id="KW-0067">ATP-binding</keyword>
<dbReference type="CDD" id="cd23815">
    <property type="entry name" value="UBCc_SpUBC14-like"/>
    <property type="match status" value="1"/>
</dbReference>
<dbReference type="OrthoDB" id="9978460at2759"/>
<dbReference type="InterPro" id="IPR050113">
    <property type="entry name" value="Ub_conjugating_enzyme"/>
</dbReference>
<dbReference type="Proteomes" id="UP000605846">
    <property type="component" value="Unassembled WGS sequence"/>
</dbReference>
<dbReference type="GO" id="GO:0005524">
    <property type="term" value="F:ATP binding"/>
    <property type="evidence" value="ECO:0007669"/>
    <property type="project" value="UniProtKB-KW"/>
</dbReference>
<evidence type="ECO:0000256" key="4">
    <source>
        <dbReference type="ARBA" id="ARBA00022786"/>
    </source>
</evidence>
<evidence type="ECO:0000259" key="6">
    <source>
        <dbReference type="PROSITE" id="PS50127"/>
    </source>
</evidence>
<dbReference type="FunFam" id="3.10.110.10:FF:000060">
    <property type="entry name" value="Ubiquitin conjugating enzyme (UbcB)"/>
    <property type="match status" value="1"/>
</dbReference>
<dbReference type="InterPro" id="IPR016135">
    <property type="entry name" value="UBQ-conjugating_enzyme/RWD"/>
</dbReference>
<gene>
    <name evidence="7" type="ORF">EC973_001907</name>
</gene>
<keyword evidence="8" id="KW-1185">Reference proteome</keyword>
<feature type="domain" description="UBC core" evidence="6">
    <location>
        <begin position="1"/>
        <end position="148"/>
    </location>
</feature>
<evidence type="ECO:0000256" key="3">
    <source>
        <dbReference type="ARBA" id="ARBA00022741"/>
    </source>
</evidence>
<evidence type="ECO:0000256" key="2">
    <source>
        <dbReference type="ARBA" id="ARBA00022679"/>
    </source>
</evidence>
<dbReference type="AlphaFoldDB" id="A0A8H7BXT4"/>
<dbReference type="EC" id="2.3.2.23" evidence="1"/>
<protein>
    <recommendedName>
        <fullName evidence="1">E2 ubiquitin-conjugating enzyme</fullName>
        <ecNumber evidence="1">2.3.2.23</ecNumber>
    </recommendedName>
</protein>
<comment type="caution">
    <text evidence="7">The sequence shown here is derived from an EMBL/GenBank/DDBJ whole genome shotgun (WGS) entry which is preliminary data.</text>
</comment>
<dbReference type="SMART" id="SM00212">
    <property type="entry name" value="UBCc"/>
    <property type="match status" value="1"/>
</dbReference>
<dbReference type="PROSITE" id="PS50127">
    <property type="entry name" value="UBC_2"/>
    <property type="match status" value="1"/>
</dbReference>
<keyword evidence="4" id="KW-0833">Ubl conjugation pathway</keyword>
<dbReference type="Gene3D" id="3.10.110.10">
    <property type="entry name" value="Ubiquitin Conjugating Enzyme"/>
    <property type="match status" value="1"/>
</dbReference>
<reference evidence="7" key="1">
    <citation type="submission" date="2020-01" db="EMBL/GenBank/DDBJ databases">
        <title>Genome Sequencing of Three Apophysomyces-Like Fungal Strains Confirms a Novel Fungal Genus in the Mucoromycota with divergent Burkholderia-like Endosymbiotic Bacteria.</title>
        <authorList>
            <person name="Stajich J.E."/>
            <person name="Macias A.M."/>
            <person name="Carter-House D."/>
            <person name="Lovett B."/>
            <person name="Kasson L.R."/>
            <person name="Berry K."/>
            <person name="Grigoriev I."/>
            <person name="Chang Y."/>
            <person name="Spatafora J."/>
            <person name="Kasson M.T."/>
        </authorList>
    </citation>
    <scope>NUCLEOTIDE SEQUENCE</scope>
    <source>
        <strain evidence="7">NRRL A-21654</strain>
    </source>
</reference>
<dbReference type="SUPFAM" id="SSF54495">
    <property type="entry name" value="UBC-like"/>
    <property type="match status" value="1"/>
</dbReference>
<evidence type="ECO:0000313" key="7">
    <source>
        <dbReference type="EMBL" id="KAF7730526.1"/>
    </source>
</evidence>
<proteinExistence type="predicted"/>
<dbReference type="EMBL" id="JABAYA010000015">
    <property type="protein sequence ID" value="KAF7730526.1"/>
    <property type="molecule type" value="Genomic_DNA"/>
</dbReference>
<organism evidence="7 8">
    <name type="scientific">Apophysomyces ossiformis</name>
    <dbReference type="NCBI Taxonomy" id="679940"/>
    <lineage>
        <taxon>Eukaryota</taxon>
        <taxon>Fungi</taxon>
        <taxon>Fungi incertae sedis</taxon>
        <taxon>Mucoromycota</taxon>
        <taxon>Mucoromycotina</taxon>
        <taxon>Mucoromycetes</taxon>
        <taxon>Mucorales</taxon>
        <taxon>Mucorineae</taxon>
        <taxon>Mucoraceae</taxon>
        <taxon>Apophysomyces</taxon>
    </lineage>
</organism>
<evidence type="ECO:0000256" key="1">
    <source>
        <dbReference type="ARBA" id="ARBA00012486"/>
    </source>
</evidence>